<reference evidence="2 3" key="1">
    <citation type="submission" date="2019-12" db="EMBL/GenBank/DDBJ databases">
        <title>A genome sequence resource for the geographically widespread anthracnose pathogen Colletotrichum asianum.</title>
        <authorList>
            <person name="Meng Y."/>
        </authorList>
    </citation>
    <scope>NUCLEOTIDE SEQUENCE [LARGE SCALE GENOMIC DNA]</scope>
    <source>
        <strain evidence="2 3">ICMP 18580</strain>
    </source>
</reference>
<keyword evidence="3" id="KW-1185">Reference proteome</keyword>
<evidence type="ECO:0000256" key="1">
    <source>
        <dbReference type="SAM" id="MobiDB-lite"/>
    </source>
</evidence>
<evidence type="ECO:0000313" key="2">
    <source>
        <dbReference type="EMBL" id="KAF0331629.1"/>
    </source>
</evidence>
<dbReference type="EMBL" id="WOWK01000003">
    <property type="protein sequence ID" value="KAF0331629.1"/>
    <property type="molecule type" value="Genomic_DNA"/>
</dbReference>
<feature type="region of interest" description="Disordered" evidence="1">
    <location>
        <begin position="1"/>
        <end position="28"/>
    </location>
</feature>
<sequence length="28" mass="2917">MAPLAFVPPSTAKPRRPCMASLSQGSES</sequence>
<evidence type="ECO:0000313" key="3">
    <source>
        <dbReference type="Proteomes" id="UP000434172"/>
    </source>
</evidence>
<gene>
    <name evidence="2" type="ORF">GQ607_001375</name>
</gene>
<name>A0A8H3ZT59_9PEZI</name>
<dbReference type="Proteomes" id="UP000434172">
    <property type="component" value="Unassembled WGS sequence"/>
</dbReference>
<organism evidence="2 3">
    <name type="scientific">Colletotrichum asianum</name>
    <dbReference type="NCBI Taxonomy" id="702518"/>
    <lineage>
        <taxon>Eukaryota</taxon>
        <taxon>Fungi</taxon>
        <taxon>Dikarya</taxon>
        <taxon>Ascomycota</taxon>
        <taxon>Pezizomycotina</taxon>
        <taxon>Sordariomycetes</taxon>
        <taxon>Hypocreomycetidae</taxon>
        <taxon>Glomerellales</taxon>
        <taxon>Glomerellaceae</taxon>
        <taxon>Colletotrichum</taxon>
        <taxon>Colletotrichum gloeosporioides species complex</taxon>
    </lineage>
</organism>
<accession>A0A8H3ZT59</accession>
<proteinExistence type="predicted"/>
<comment type="caution">
    <text evidence="2">The sequence shown here is derived from an EMBL/GenBank/DDBJ whole genome shotgun (WGS) entry which is preliminary data.</text>
</comment>
<protein>
    <submittedName>
        <fullName evidence="2">Uncharacterized protein</fullName>
    </submittedName>
</protein>
<dbReference type="AlphaFoldDB" id="A0A8H3ZT59"/>